<gene>
    <name evidence="3" type="ORF">OKIOD_LOCUS11641</name>
</gene>
<sequence>MPPSTKTENNAPKADSNELSTEKPASSGGGLTSFLDSLGAKSVVPDNTKIKSVATNAPTTARPWTAPVSRNSKVTTTKSTVLQNGFMFGVKNSQTTTAKTIGFGPTKPSFGNFGATTTKSIVNFGVTKGPSIFGSQTTKKTFGGKSFGFGNSFGAATTKKTNLFGSSGIGGAKNSWTVSKTTAAPSIPNVIKKNQPRSLLESNDEADQAVHIATADPDKADSFKDQTLKDDLSIKKDDIKTVLKEFKKNAADDIFFRYLARLVIDNYDDDFDFYYREIDAISCKSINFYNIVVAYITDDTELQAKINSCSTNHEHLNYNQLTFKAIYFAFHCWNILCFCGTFWIFQYVFIKPLEEMISVGGMSSSPKKPNRAFKLNSYLY</sequence>
<reference evidence="3 4" key="1">
    <citation type="submission" date="2021-04" db="EMBL/GenBank/DDBJ databases">
        <authorList>
            <person name="Bliznina A."/>
        </authorList>
    </citation>
    <scope>NUCLEOTIDE SEQUENCE [LARGE SCALE GENOMIC DNA]</scope>
</reference>
<evidence type="ECO:0000256" key="2">
    <source>
        <dbReference type="SAM" id="Phobius"/>
    </source>
</evidence>
<organism evidence="3 4">
    <name type="scientific">Oikopleura dioica</name>
    <name type="common">Tunicate</name>
    <dbReference type="NCBI Taxonomy" id="34765"/>
    <lineage>
        <taxon>Eukaryota</taxon>
        <taxon>Metazoa</taxon>
        <taxon>Chordata</taxon>
        <taxon>Tunicata</taxon>
        <taxon>Appendicularia</taxon>
        <taxon>Copelata</taxon>
        <taxon>Oikopleuridae</taxon>
        <taxon>Oikopleura</taxon>
    </lineage>
</organism>
<accession>A0ABN7SWB5</accession>
<feature type="region of interest" description="Disordered" evidence="1">
    <location>
        <begin position="1"/>
        <end position="34"/>
    </location>
</feature>
<evidence type="ECO:0000313" key="4">
    <source>
        <dbReference type="Proteomes" id="UP001158576"/>
    </source>
</evidence>
<keyword evidence="4" id="KW-1185">Reference proteome</keyword>
<protein>
    <submittedName>
        <fullName evidence="3">Oidioi.mRNA.OKI2018_I69.chr1.g2876.t1.cds</fullName>
    </submittedName>
</protein>
<dbReference type="EMBL" id="OU015566">
    <property type="protein sequence ID" value="CAG5106511.1"/>
    <property type="molecule type" value="Genomic_DNA"/>
</dbReference>
<keyword evidence="2" id="KW-1133">Transmembrane helix</keyword>
<feature type="compositionally biased region" description="Polar residues" evidence="1">
    <location>
        <begin position="1"/>
        <end position="10"/>
    </location>
</feature>
<feature type="transmembrane region" description="Helical" evidence="2">
    <location>
        <begin position="325"/>
        <end position="350"/>
    </location>
</feature>
<keyword evidence="2" id="KW-0472">Membrane</keyword>
<proteinExistence type="predicted"/>
<keyword evidence="2" id="KW-0812">Transmembrane</keyword>
<name>A0ABN7SWB5_OIKDI</name>
<evidence type="ECO:0000313" key="3">
    <source>
        <dbReference type="EMBL" id="CAG5106511.1"/>
    </source>
</evidence>
<evidence type="ECO:0000256" key="1">
    <source>
        <dbReference type="SAM" id="MobiDB-lite"/>
    </source>
</evidence>
<dbReference type="Proteomes" id="UP001158576">
    <property type="component" value="Chromosome 1"/>
</dbReference>